<proteinExistence type="inferred from homology"/>
<dbReference type="CDD" id="cd12951">
    <property type="entry name" value="RRP7_Rrp7A"/>
    <property type="match status" value="1"/>
</dbReference>
<dbReference type="Proteomes" id="UP000193560">
    <property type="component" value="Unassembled WGS sequence"/>
</dbReference>
<name>A0A1X2IFA4_9FUNG</name>
<feature type="coiled-coil region" evidence="2">
    <location>
        <begin position="304"/>
        <end position="331"/>
    </location>
</feature>
<reference evidence="6 7" key="1">
    <citation type="submission" date="2016-07" db="EMBL/GenBank/DDBJ databases">
        <title>Pervasive Adenine N6-methylation of Active Genes in Fungi.</title>
        <authorList>
            <consortium name="DOE Joint Genome Institute"/>
            <person name="Mondo S.J."/>
            <person name="Dannebaum R.O."/>
            <person name="Kuo R.C."/>
            <person name="Labutti K."/>
            <person name="Haridas S."/>
            <person name="Kuo A."/>
            <person name="Salamov A."/>
            <person name="Ahrendt S.R."/>
            <person name="Lipzen A."/>
            <person name="Sullivan W."/>
            <person name="Andreopoulos W.B."/>
            <person name="Clum A."/>
            <person name="Lindquist E."/>
            <person name="Daum C."/>
            <person name="Ramamoorthy G.K."/>
            <person name="Gryganskyi A."/>
            <person name="Culley D."/>
            <person name="Magnuson J.K."/>
            <person name="James T.Y."/>
            <person name="O'Malley M.A."/>
            <person name="Stajich J.E."/>
            <person name="Spatafora J.W."/>
            <person name="Visel A."/>
            <person name="Grigoriev I.V."/>
        </authorList>
    </citation>
    <scope>NUCLEOTIDE SEQUENCE [LARGE SCALE GENOMIC DNA]</scope>
    <source>
        <strain evidence="6 7">NRRL 1336</strain>
    </source>
</reference>
<dbReference type="InterPro" id="IPR040446">
    <property type="entry name" value="RRP7"/>
</dbReference>
<feature type="compositionally biased region" description="Polar residues" evidence="3">
    <location>
        <begin position="97"/>
        <end position="119"/>
    </location>
</feature>
<accession>A0A1X2IFA4</accession>
<dbReference type="AlphaFoldDB" id="A0A1X2IFA4"/>
<evidence type="ECO:0000259" key="5">
    <source>
        <dbReference type="Pfam" id="PF17799"/>
    </source>
</evidence>
<evidence type="ECO:0000259" key="4">
    <source>
        <dbReference type="Pfam" id="PF12923"/>
    </source>
</evidence>
<dbReference type="Pfam" id="PF17799">
    <property type="entry name" value="RRM_Rrp7"/>
    <property type="match status" value="1"/>
</dbReference>
<dbReference type="GO" id="GO:0003676">
    <property type="term" value="F:nucleic acid binding"/>
    <property type="evidence" value="ECO:0007669"/>
    <property type="project" value="InterPro"/>
</dbReference>
<dbReference type="GO" id="GO:0006364">
    <property type="term" value="P:rRNA processing"/>
    <property type="evidence" value="ECO:0007669"/>
    <property type="project" value="TreeGrafter"/>
</dbReference>
<dbReference type="GO" id="GO:0032545">
    <property type="term" value="C:CURI complex"/>
    <property type="evidence" value="ECO:0007669"/>
    <property type="project" value="TreeGrafter"/>
</dbReference>
<comment type="similarity">
    <text evidence="1">Belongs to the RRP7 family.</text>
</comment>
<dbReference type="InterPro" id="IPR040447">
    <property type="entry name" value="RRM_Rrp7"/>
</dbReference>
<comment type="caution">
    <text evidence="6">The sequence shown here is derived from an EMBL/GenBank/DDBJ whole genome shotgun (WGS) entry which is preliminary data.</text>
</comment>
<sequence length="337" mass="39362">MTEVKSKANNKNKEAKPLEDFYGFKVLPVIVKDNIRHFMYMTQHEVRSASDTLPADRTLFLVNLPIDTTDAHLQYLFRSHGSIASIVYHGVTATSVPQHTSSLDSNESTSADGSYTSTLIEDKKAKNKQQYKKRKHQTAQQEEITQMEDSQENKAQLRRILHSGASAHVIFTQAKALSSILAMTRIIRKWEVDEKDIKNVQPLGFQRYMLAFEMSRPDHGELQEQVDSYMMKFKENEYQKERELLQRMNQMDDDGFVVVSRHKKKRNTDGEIQVTATSSVAKDSYDPSKAKKKELVDFYRFQLREKKQNELLELRKRFEEDKVKIDRLKQSRKFRPF</sequence>
<dbReference type="Pfam" id="PF12923">
    <property type="entry name" value="RRP7"/>
    <property type="match status" value="1"/>
</dbReference>
<evidence type="ECO:0000256" key="1">
    <source>
        <dbReference type="ARBA" id="ARBA00006110"/>
    </source>
</evidence>
<dbReference type="InterPro" id="IPR035979">
    <property type="entry name" value="RBD_domain_sf"/>
</dbReference>
<feature type="compositionally biased region" description="Basic residues" evidence="3">
    <location>
        <begin position="125"/>
        <end position="137"/>
    </location>
</feature>
<dbReference type="OrthoDB" id="5390at2759"/>
<dbReference type="Gene3D" id="6.10.250.1770">
    <property type="match status" value="1"/>
</dbReference>
<protein>
    <submittedName>
        <fullName evidence="6">Ribosomal RNA-processing protein 7-domain-containing protein</fullName>
    </submittedName>
</protein>
<dbReference type="PANTHER" id="PTHR13191:SF0">
    <property type="entry name" value="RIBOSOMAL RNA-PROCESSING PROTEIN 7 HOMOLOG A-RELATED"/>
    <property type="match status" value="1"/>
</dbReference>
<dbReference type="EMBL" id="MCGE01000013">
    <property type="protein sequence ID" value="ORZ15339.1"/>
    <property type="molecule type" value="Genomic_DNA"/>
</dbReference>
<gene>
    <name evidence="6" type="ORF">BCR42DRAFT_416894</name>
</gene>
<organism evidence="6 7">
    <name type="scientific">Absidia repens</name>
    <dbReference type="NCBI Taxonomy" id="90262"/>
    <lineage>
        <taxon>Eukaryota</taxon>
        <taxon>Fungi</taxon>
        <taxon>Fungi incertae sedis</taxon>
        <taxon>Mucoromycota</taxon>
        <taxon>Mucoromycotina</taxon>
        <taxon>Mucoromycetes</taxon>
        <taxon>Mucorales</taxon>
        <taxon>Cunninghamellaceae</taxon>
        <taxon>Absidia</taxon>
    </lineage>
</organism>
<feature type="region of interest" description="Disordered" evidence="3">
    <location>
        <begin position="97"/>
        <end position="151"/>
    </location>
</feature>
<keyword evidence="2" id="KW-0175">Coiled coil</keyword>
<dbReference type="SUPFAM" id="SSF54928">
    <property type="entry name" value="RNA-binding domain, RBD"/>
    <property type="match status" value="1"/>
</dbReference>
<dbReference type="STRING" id="90262.A0A1X2IFA4"/>
<evidence type="ECO:0000313" key="7">
    <source>
        <dbReference type="Proteomes" id="UP000193560"/>
    </source>
</evidence>
<keyword evidence="7" id="KW-1185">Reference proteome</keyword>
<feature type="domain" description="Ribosomal RNA-processing protein 7 C-terminal" evidence="4">
    <location>
        <begin position="215"/>
        <end position="337"/>
    </location>
</feature>
<evidence type="ECO:0000256" key="3">
    <source>
        <dbReference type="SAM" id="MobiDB-lite"/>
    </source>
</evidence>
<evidence type="ECO:0000313" key="6">
    <source>
        <dbReference type="EMBL" id="ORZ15339.1"/>
    </source>
</evidence>
<dbReference type="GO" id="GO:0000028">
    <property type="term" value="P:ribosomal small subunit assembly"/>
    <property type="evidence" value="ECO:0007669"/>
    <property type="project" value="TreeGrafter"/>
</dbReference>
<evidence type="ECO:0000256" key="2">
    <source>
        <dbReference type="SAM" id="Coils"/>
    </source>
</evidence>
<feature type="domain" description="Rrp7 RRM-like N-terminal" evidence="5">
    <location>
        <begin position="22"/>
        <end position="151"/>
    </location>
</feature>
<dbReference type="GO" id="GO:0034456">
    <property type="term" value="C:UTP-C complex"/>
    <property type="evidence" value="ECO:0007669"/>
    <property type="project" value="TreeGrafter"/>
</dbReference>
<dbReference type="PANTHER" id="PTHR13191">
    <property type="entry name" value="RIBOSOMAL RNA PROCESSING PROTEIN 7-RELATED"/>
    <property type="match status" value="1"/>
</dbReference>
<dbReference type="InterPro" id="IPR024326">
    <property type="entry name" value="RRP7_C"/>
</dbReference>